<feature type="transmembrane region" description="Helical" evidence="6">
    <location>
        <begin position="379"/>
        <end position="397"/>
    </location>
</feature>
<organism evidence="8 9">
    <name type="scientific">Luteolibacter soli</name>
    <dbReference type="NCBI Taxonomy" id="3135280"/>
    <lineage>
        <taxon>Bacteria</taxon>
        <taxon>Pseudomonadati</taxon>
        <taxon>Verrucomicrobiota</taxon>
        <taxon>Verrucomicrobiia</taxon>
        <taxon>Verrucomicrobiales</taxon>
        <taxon>Verrucomicrobiaceae</taxon>
        <taxon>Luteolibacter</taxon>
    </lineage>
</organism>
<dbReference type="PANTHER" id="PTHR23519">
    <property type="entry name" value="AUTOPHAGY-RELATED PROTEIN 22"/>
    <property type="match status" value="1"/>
</dbReference>
<keyword evidence="3 6" id="KW-0812">Transmembrane</keyword>
<dbReference type="InterPro" id="IPR024671">
    <property type="entry name" value="Atg22-like"/>
</dbReference>
<dbReference type="Proteomes" id="UP001371305">
    <property type="component" value="Unassembled WGS sequence"/>
</dbReference>
<evidence type="ECO:0000313" key="9">
    <source>
        <dbReference type="Proteomes" id="UP001371305"/>
    </source>
</evidence>
<comment type="subcellular location">
    <subcellularLocation>
        <location evidence="1">Endomembrane system</location>
        <topology evidence="1">Multi-pass membrane protein</topology>
    </subcellularLocation>
</comment>
<dbReference type="Pfam" id="PF11700">
    <property type="entry name" value="ATG22"/>
    <property type="match status" value="1"/>
</dbReference>
<dbReference type="InterPro" id="IPR036259">
    <property type="entry name" value="MFS_trans_sf"/>
</dbReference>
<feature type="transmembrane region" description="Helical" evidence="6">
    <location>
        <begin position="21"/>
        <end position="46"/>
    </location>
</feature>
<name>A0ABU9AQX5_9BACT</name>
<feature type="transmembrane region" description="Helical" evidence="6">
    <location>
        <begin position="114"/>
        <end position="141"/>
    </location>
</feature>
<feature type="transmembrane region" description="Helical" evidence="6">
    <location>
        <begin position="242"/>
        <end position="263"/>
    </location>
</feature>
<evidence type="ECO:0000256" key="2">
    <source>
        <dbReference type="ARBA" id="ARBA00022448"/>
    </source>
</evidence>
<feature type="transmembrane region" description="Helical" evidence="6">
    <location>
        <begin position="409"/>
        <end position="427"/>
    </location>
</feature>
<reference evidence="8 9" key="1">
    <citation type="submission" date="2024-04" db="EMBL/GenBank/DDBJ databases">
        <title>Luteolibacter sp. isolated from soil.</title>
        <authorList>
            <person name="An J."/>
        </authorList>
    </citation>
    <scope>NUCLEOTIDE SEQUENCE [LARGE SCALE GENOMIC DNA]</scope>
    <source>
        <strain evidence="8 9">Y139</strain>
    </source>
</reference>
<feature type="transmembrane region" description="Helical" evidence="6">
    <location>
        <begin position="90"/>
        <end position="108"/>
    </location>
</feature>
<evidence type="ECO:0000259" key="7">
    <source>
        <dbReference type="PROSITE" id="PS50850"/>
    </source>
</evidence>
<comment type="caution">
    <text evidence="8">The sequence shown here is derived from an EMBL/GenBank/DDBJ whole genome shotgun (WGS) entry which is preliminary data.</text>
</comment>
<evidence type="ECO:0000256" key="5">
    <source>
        <dbReference type="ARBA" id="ARBA00023136"/>
    </source>
</evidence>
<keyword evidence="2" id="KW-0813">Transport</keyword>
<dbReference type="PANTHER" id="PTHR23519:SF1">
    <property type="entry name" value="AUTOPHAGY-RELATED PROTEIN 22"/>
    <property type="match status" value="1"/>
</dbReference>
<keyword evidence="4 6" id="KW-1133">Transmembrane helix</keyword>
<feature type="transmembrane region" description="Helical" evidence="6">
    <location>
        <begin position="153"/>
        <end position="175"/>
    </location>
</feature>
<keyword evidence="5 6" id="KW-0472">Membrane</keyword>
<proteinExistence type="predicted"/>
<evidence type="ECO:0000256" key="6">
    <source>
        <dbReference type="SAM" id="Phobius"/>
    </source>
</evidence>
<dbReference type="SUPFAM" id="SSF103473">
    <property type="entry name" value="MFS general substrate transporter"/>
    <property type="match status" value="1"/>
</dbReference>
<sequence>MNDRRIYPLKGLPQQRQIWSWISYDVANQSFTLIVNTMLFSVFFGAVIVQDDTKDDRLWSLAFGGSMLLAALLSPLAGAAADERAWKKSGLIVTGVVCALFTCGLAFLKPGQIWLTMLLYIPANFAFAIGENFLASFLPTLARKEEVGRLSGFSWGLAYFAALVLIFITAGSMMLFKLNDPEKWRPFFMMAGLWFLFFTIPTILWLKEPAVEHTVHSGKSWLTAGFVRLGETFKHLRGYRDLAMLMAASFFFGTGMSVVVSFASKLAGEYGFTNEKMVIFMAVITVSGIIGTVVPMLFQDRIGHRLTSALLLGVWVLAAAGFAGYAYLYEAHMVNGVGHYPTWPLWLIGNLLGFGLGSLGSANRAFVGYLAPPEKSAEFFGIWGLMIKLAAVMTFPFAWVKDTTGNPQALLLLAGFIAVGLVLTLLIDEKRGHAVAQRGVEGAE</sequence>
<dbReference type="PROSITE" id="PS50850">
    <property type="entry name" value="MFS"/>
    <property type="match status" value="1"/>
</dbReference>
<feature type="transmembrane region" description="Helical" evidence="6">
    <location>
        <begin position="58"/>
        <end position="78"/>
    </location>
</feature>
<evidence type="ECO:0000256" key="1">
    <source>
        <dbReference type="ARBA" id="ARBA00004127"/>
    </source>
</evidence>
<feature type="transmembrane region" description="Helical" evidence="6">
    <location>
        <begin position="310"/>
        <end position="328"/>
    </location>
</feature>
<dbReference type="InterPro" id="IPR050495">
    <property type="entry name" value="ATG22/LtaA_families"/>
</dbReference>
<protein>
    <submittedName>
        <fullName evidence="8">MFS transporter</fullName>
    </submittedName>
</protein>
<feature type="transmembrane region" description="Helical" evidence="6">
    <location>
        <begin position="278"/>
        <end position="298"/>
    </location>
</feature>
<feature type="domain" description="Major facilitator superfamily (MFS) profile" evidence="7">
    <location>
        <begin position="241"/>
        <end position="444"/>
    </location>
</feature>
<feature type="transmembrane region" description="Helical" evidence="6">
    <location>
        <begin position="343"/>
        <end position="367"/>
    </location>
</feature>
<evidence type="ECO:0000256" key="4">
    <source>
        <dbReference type="ARBA" id="ARBA00022989"/>
    </source>
</evidence>
<keyword evidence="9" id="KW-1185">Reference proteome</keyword>
<feature type="transmembrane region" description="Helical" evidence="6">
    <location>
        <begin position="187"/>
        <end position="206"/>
    </location>
</feature>
<dbReference type="Gene3D" id="1.20.1250.20">
    <property type="entry name" value="MFS general substrate transporter like domains"/>
    <property type="match status" value="2"/>
</dbReference>
<dbReference type="RefSeq" id="WP_341403524.1">
    <property type="nucleotide sequence ID" value="NZ_JBBUKT010000002.1"/>
</dbReference>
<evidence type="ECO:0000256" key="3">
    <source>
        <dbReference type="ARBA" id="ARBA00022692"/>
    </source>
</evidence>
<accession>A0ABU9AQX5</accession>
<gene>
    <name evidence="8" type="ORF">WKV53_06375</name>
</gene>
<dbReference type="EMBL" id="JBBUKT010000002">
    <property type="protein sequence ID" value="MEK7950110.1"/>
    <property type="molecule type" value="Genomic_DNA"/>
</dbReference>
<dbReference type="InterPro" id="IPR020846">
    <property type="entry name" value="MFS_dom"/>
</dbReference>
<evidence type="ECO:0000313" key="8">
    <source>
        <dbReference type="EMBL" id="MEK7950110.1"/>
    </source>
</evidence>